<dbReference type="Proteomes" id="UP000658656">
    <property type="component" value="Unassembled WGS sequence"/>
</dbReference>
<name>A0A8H9MCI9_9PSEU</name>
<accession>A0A8H9MCI9</accession>
<organism evidence="2 3">
    <name type="scientific">Amycolatopsis bartoniae</name>
    <dbReference type="NCBI Taxonomy" id="941986"/>
    <lineage>
        <taxon>Bacteria</taxon>
        <taxon>Bacillati</taxon>
        <taxon>Actinomycetota</taxon>
        <taxon>Actinomycetes</taxon>
        <taxon>Pseudonocardiales</taxon>
        <taxon>Pseudonocardiaceae</taxon>
        <taxon>Amycolatopsis</taxon>
    </lineage>
</organism>
<sequence length="57" mass="6618">MEELLEDDDEDDEDDSDLLLDPLPDELLLAPLPEPFDEEGDLLEPEEDFESERESVR</sequence>
<dbReference type="AlphaFoldDB" id="A0A8H9MCI9"/>
<feature type="region of interest" description="Disordered" evidence="1">
    <location>
        <begin position="1"/>
        <end position="57"/>
    </location>
</feature>
<proteinExistence type="predicted"/>
<gene>
    <name evidence="2" type="ORF">GCM10017566_17030</name>
</gene>
<evidence type="ECO:0000313" key="3">
    <source>
        <dbReference type="Proteomes" id="UP000658656"/>
    </source>
</evidence>
<evidence type="ECO:0000256" key="1">
    <source>
        <dbReference type="SAM" id="MobiDB-lite"/>
    </source>
</evidence>
<dbReference type="EMBL" id="BNAV01000002">
    <property type="protein sequence ID" value="GHF44632.1"/>
    <property type="molecule type" value="Genomic_DNA"/>
</dbReference>
<protein>
    <submittedName>
        <fullName evidence="2">Uncharacterized protein</fullName>
    </submittedName>
</protein>
<evidence type="ECO:0000313" key="2">
    <source>
        <dbReference type="EMBL" id="GHF44632.1"/>
    </source>
</evidence>
<reference evidence="2" key="1">
    <citation type="journal article" date="2014" name="Int. J. Syst. Evol. Microbiol.">
        <title>Complete genome sequence of Corynebacterium casei LMG S-19264T (=DSM 44701T), isolated from a smear-ripened cheese.</title>
        <authorList>
            <consortium name="US DOE Joint Genome Institute (JGI-PGF)"/>
            <person name="Walter F."/>
            <person name="Albersmeier A."/>
            <person name="Kalinowski J."/>
            <person name="Ruckert C."/>
        </authorList>
    </citation>
    <scope>NUCLEOTIDE SEQUENCE</scope>
    <source>
        <strain evidence="2">CGMCC 4.7679</strain>
    </source>
</reference>
<keyword evidence="3" id="KW-1185">Reference proteome</keyword>
<feature type="compositionally biased region" description="Low complexity" evidence="1">
    <location>
        <begin position="19"/>
        <end position="31"/>
    </location>
</feature>
<feature type="compositionally biased region" description="Acidic residues" evidence="1">
    <location>
        <begin position="1"/>
        <end position="18"/>
    </location>
</feature>
<comment type="caution">
    <text evidence="2">The sequence shown here is derived from an EMBL/GenBank/DDBJ whole genome shotgun (WGS) entry which is preliminary data.</text>
</comment>
<reference evidence="2" key="2">
    <citation type="submission" date="2020-09" db="EMBL/GenBank/DDBJ databases">
        <authorList>
            <person name="Sun Q."/>
            <person name="Zhou Y."/>
        </authorList>
    </citation>
    <scope>NUCLEOTIDE SEQUENCE</scope>
    <source>
        <strain evidence="2">CGMCC 4.7679</strain>
    </source>
</reference>
<feature type="compositionally biased region" description="Acidic residues" evidence="1">
    <location>
        <begin position="35"/>
        <end position="51"/>
    </location>
</feature>